<feature type="chain" id="PRO_5025618497" description="Zona pellucida sperm-binding protein 4" evidence="21">
    <location>
        <begin position="23"/>
        <end position="479"/>
    </location>
</feature>
<feature type="compositionally biased region" description="Low complexity" evidence="20">
    <location>
        <begin position="54"/>
        <end position="67"/>
    </location>
</feature>
<evidence type="ECO:0000256" key="18">
    <source>
        <dbReference type="ARBA" id="ARBA00042573"/>
    </source>
</evidence>
<keyword evidence="7" id="KW-0812">Transmembrane</keyword>
<evidence type="ECO:0000256" key="19">
    <source>
        <dbReference type="PROSITE-ProRule" id="PRU00779"/>
    </source>
</evidence>
<accession>A0A669C135</accession>
<dbReference type="PROSITE" id="PS51034">
    <property type="entry name" value="ZP_2"/>
    <property type="match status" value="1"/>
</dbReference>
<dbReference type="GO" id="GO:0035804">
    <property type="term" value="F:structural constituent of egg coat"/>
    <property type="evidence" value="ECO:0007669"/>
    <property type="project" value="TreeGrafter"/>
</dbReference>
<evidence type="ECO:0000256" key="16">
    <source>
        <dbReference type="ARBA" id="ARBA00040238"/>
    </source>
</evidence>
<evidence type="ECO:0000256" key="14">
    <source>
        <dbReference type="ARBA" id="ARBA00024183"/>
    </source>
</evidence>
<evidence type="ECO:0000256" key="5">
    <source>
        <dbReference type="ARBA" id="ARBA00022530"/>
    </source>
</evidence>
<dbReference type="InterPro" id="IPR044913">
    <property type="entry name" value="P_trefoil_dom_sf"/>
</dbReference>
<dbReference type="Proteomes" id="UP000005207">
    <property type="component" value="Linkage group LG7"/>
</dbReference>
<evidence type="ECO:0000256" key="9">
    <source>
        <dbReference type="ARBA" id="ARBA00023136"/>
    </source>
</evidence>
<comment type="subcellular location">
    <subcellularLocation>
        <location evidence="1">Cell membrane</location>
        <topology evidence="1">Single-pass type I membrane protein</topology>
    </subcellularLocation>
    <subcellularLocation>
        <location evidence="14">Zona pellucida</location>
    </subcellularLocation>
</comment>
<dbReference type="InParanoid" id="A0A669C135"/>
<dbReference type="InterPro" id="IPR055356">
    <property type="entry name" value="ZP-N"/>
</dbReference>
<evidence type="ECO:0000313" key="25">
    <source>
        <dbReference type="Proteomes" id="UP000005207"/>
    </source>
</evidence>
<evidence type="ECO:0000313" key="24">
    <source>
        <dbReference type="Ensembl" id="ENSONIP00000040535.1"/>
    </source>
</evidence>
<evidence type="ECO:0000256" key="2">
    <source>
        <dbReference type="ARBA" id="ARBA00010863"/>
    </source>
</evidence>
<feature type="signal peptide" evidence="21">
    <location>
        <begin position="1"/>
        <end position="22"/>
    </location>
</feature>
<evidence type="ECO:0000256" key="11">
    <source>
        <dbReference type="ARBA" id="ARBA00023170"/>
    </source>
</evidence>
<keyword evidence="8" id="KW-1133">Transmembrane helix</keyword>
<dbReference type="Pfam" id="PF00100">
    <property type="entry name" value="Zona_pellucida"/>
    <property type="match status" value="1"/>
</dbReference>
<proteinExistence type="inferred from homology"/>
<dbReference type="SUPFAM" id="SSF57492">
    <property type="entry name" value="Trefoil"/>
    <property type="match status" value="1"/>
</dbReference>
<evidence type="ECO:0000256" key="12">
    <source>
        <dbReference type="ARBA" id="ARBA00023180"/>
    </source>
</evidence>
<evidence type="ECO:0000256" key="4">
    <source>
        <dbReference type="ARBA" id="ARBA00022525"/>
    </source>
</evidence>
<dbReference type="InterPro" id="IPR042235">
    <property type="entry name" value="ZP-C_dom"/>
</dbReference>
<feature type="disulfide bond" evidence="19">
    <location>
        <begin position="75"/>
        <end position="101"/>
    </location>
</feature>
<dbReference type="Gene3D" id="2.60.40.4100">
    <property type="entry name" value="Zona pellucida, ZP-C domain"/>
    <property type="match status" value="1"/>
</dbReference>
<evidence type="ECO:0000256" key="15">
    <source>
        <dbReference type="ARBA" id="ARBA00037545"/>
    </source>
</evidence>
<keyword evidence="10 19" id="KW-1015">Disulfide bond</keyword>
<dbReference type="InterPro" id="IPR001507">
    <property type="entry name" value="ZP_dom"/>
</dbReference>
<organism evidence="24 25">
    <name type="scientific">Oreochromis niloticus</name>
    <name type="common">Nile tilapia</name>
    <name type="synonym">Tilapia nilotica</name>
    <dbReference type="NCBI Taxonomy" id="8128"/>
    <lineage>
        <taxon>Eukaryota</taxon>
        <taxon>Metazoa</taxon>
        <taxon>Chordata</taxon>
        <taxon>Craniata</taxon>
        <taxon>Vertebrata</taxon>
        <taxon>Euteleostomi</taxon>
        <taxon>Actinopterygii</taxon>
        <taxon>Neopterygii</taxon>
        <taxon>Teleostei</taxon>
        <taxon>Neoteleostei</taxon>
        <taxon>Acanthomorphata</taxon>
        <taxon>Ovalentaria</taxon>
        <taxon>Cichlomorphae</taxon>
        <taxon>Cichliformes</taxon>
        <taxon>Cichlidae</taxon>
        <taxon>African cichlids</taxon>
        <taxon>Pseudocrenilabrinae</taxon>
        <taxon>Oreochromini</taxon>
        <taxon>Oreochromis</taxon>
    </lineage>
</organism>
<dbReference type="InterPro" id="IPR051148">
    <property type="entry name" value="Zona_Pellucida_Domain_gp"/>
</dbReference>
<feature type="disulfide bond" evidence="19">
    <location>
        <begin position="85"/>
        <end position="100"/>
    </location>
</feature>
<protein>
    <recommendedName>
        <fullName evidence="16">Zona pellucida sperm-binding protein 4</fullName>
    </recommendedName>
    <alternativeName>
        <fullName evidence="18">Zona pellucida glycoprotein 4</fullName>
    </alternativeName>
    <alternativeName>
        <fullName evidence="17">Zona pellucida protein B</fullName>
    </alternativeName>
</protein>
<dbReference type="InterPro" id="IPR017957">
    <property type="entry name" value="P_trefoil_CS"/>
</dbReference>
<evidence type="ECO:0000256" key="17">
    <source>
        <dbReference type="ARBA" id="ARBA00042273"/>
    </source>
</evidence>
<dbReference type="GeneTree" id="ENSGT00940000163253"/>
<evidence type="ECO:0000256" key="13">
    <source>
        <dbReference type="ARBA" id="ARBA00023279"/>
    </source>
</evidence>
<comment type="function">
    <text evidence="15">Component of the zona pellucida, an extracellular matrix surrounding oocytes which mediates sperm binding, induction of the acrosome reaction and prevents post-fertilization polyspermy. The zona pellucida is composed of 3 to 4 glycoproteins, ZP1, ZP2, ZP3, and ZP4. ZP4 may act as a sperm receptor.</text>
</comment>
<comment type="similarity">
    <text evidence="2">Belongs to the ZP domain family. ZPB subfamily.</text>
</comment>
<comment type="caution">
    <text evidence="19">Lacks conserved residue(s) required for the propagation of feature annotation.</text>
</comment>
<evidence type="ECO:0000256" key="8">
    <source>
        <dbReference type="ARBA" id="ARBA00022989"/>
    </source>
</evidence>
<dbReference type="Gene3D" id="4.10.110.10">
    <property type="entry name" value="Spasmolytic Protein, domain 1"/>
    <property type="match status" value="1"/>
</dbReference>
<dbReference type="InterPro" id="IPR000519">
    <property type="entry name" value="P_trefoil_dom"/>
</dbReference>
<sequence>MALKQTYCRLLLFALLGYRSNAQTYGQGSQNPQNPGYPPSPQGQKPINNPEYPQQPQQPRKPQNPQKPLEPFHTCEVAENYKIPCGTNEISASECDTINCCFDGRMCYYGKSVTLQCTKEGLFIVVVARDATLPNIDLETVSFYENGHSCNPVGSTSAFAIYEFPVTACGTIVKEEPGVLIYENRMSSLYQVITGPHGSITRDTYYELLFQCRYVGTTVEALVIDIGLVPPPNSVAAAGPVRVELKLANGQCVAKGCVEEEVYTSFYTAAKYPVRKVLRDPVYVEVYLMERTDPNLVLTLGRCWATSDSYPHSLPQWDLLIDGCPYRDDRYLTTLLLRPSSGFKFPPQPLSSQYQLYIHCNVAICQPTLGNNCEPRCFRKSKLYTDTISAVFPGVSAEKVNLKKKKYISHHFIIYLVQGEKLLVLSRKSQEKKPLWLAAQGLSLLKEVQSDNILTDHYNDEIFEMTVFQINFQYCKSIA</sequence>
<evidence type="ECO:0000259" key="23">
    <source>
        <dbReference type="PROSITE" id="PS51448"/>
    </source>
</evidence>
<keyword evidence="4" id="KW-0964">Secreted</keyword>
<dbReference type="GO" id="GO:0035805">
    <property type="term" value="C:egg coat"/>
    <property type="evidence" value="ECO:0007669"/>
    <property type="project" value="UniProtKB-SubCell"/>
</dbReference>
<dbReference type="SMART" id="SM00241">
    <property type="entry name" value="ZP"/>
    <property type="match status" value="1"/>
</dbReference>
<dbReference type="PROSITE" id="PS51448">
    <property type="entry name" value="P_TREFOIL_2"/>
    <property type="match status" value="1"/>
</dbReference>
<reference evidence="24" key="3">
    <citation type="submission" date="2025-09" db="UniProtKB">
        <authorList>
            <consortium name="Ensembl"/>
        </authorList>
    </citation>
    <scope>IDENTIFICATION</scope>
</reference>
<dbReference type="GO" id="GO:0007339">
    <property type="term" value="P:binding of sperm to zona pellucida"/>
    <property type="evidence" value="ECO:0007669"/>
    <property type="project" value="TreeGrafter"/>
</dbReference>
<keyword evidence="11" id="KW-0675">Receptor</keyword>
<evidence type="ECO:0000256" key="21">
    <source>
        <dbReference type="SAM" id="SignalP"/>
    </source>
</evidence>
<keyword evidence="21" id="KW-0732">Signal</keyword>
<dbReference type="PROSITE" id="PS00025">
    <property type="entry name" value="P_TREFOIL_1"/>
    <property type="match status" value="1"/>
</dbReference>
<feature type="compositionally biased region" description="Polar residues" evidence="20">
    <location>
        <begin position="25"/>
        <end position="34"/>
    </location>
</feature>
<evidence type="ECO:0000256" key="1">
    <source>
        <dbReference type="ARBA" id="ARBA00004251"/>
    </source>
</evidence>
<evidence type="ECO:0000256" key="6">
    <source>
        <dbReference type="ARBA" id="ARBA00022685"/>
    </source>
</evidence>
<gene>
    <name evidence="24" type="primary">LOC100699364</name>
</gene>
<dbReference type="GO" id="GO:0005886">
    <property type="term" value="C:plasma membrane"/>
    <property type="evidence" value="ECO:0007669"/>
    <property type="project" value="UniProtKB-SubCell"/>
</dbReference>
<evidence type="ECO:0000256" key="10">
    <source>
        <dbReference type="ARBA" id="ARBA00023157"/>
    </source>
</evidence>
<reference evidence="25" key="1">
    <citation type="submission" date="2012-01" db="EMBL/GenBank/DDBJ databases">
        <title>The Genome Sequence of Oreochromis niloticus (Nile Tilapia).</title>
        <authorList>
            <consortium name="Broad Institute Genome Assembly Team"/>
            <consortium name="Broad Institute Sequencing Platform"/>
            <person name="Di Palma F."/>
            <person name="Johnson J."/>
            <person name="Lander E.S."/>
            <person name="Lindblad-Toh K."/>
        </authorList>
    </citation>
    <scope>NUCLEOTIDE SEQUENCE [LARGE SCALE GENOMIC DNA]</scope>
</reference>
<dbReference type="Gene3D" id="2.60.40.3210">
    <property type="entry name" value="Zona pellucida, ZP-N domain"/>
    <property type="match status" value="1"/>
</dbReference>
<name>A0A669C135_ORENI</name>
<dbReference type="GO" id="GO:0032190">
    <property type="term" value="F:acrosin binding"/>
    <property type="evidence" value="ECO:0007669"/>
    <property type="project" value="TreeGrafter"/>
</dbReference>
<keyword evidence="3" id="KW-1003">Cell membrane</keyword>
<dbReference type="PANTHER" id="PTHR23343">
    <property type="entry name" value="ZONA PELLUCIDA SPERM-BINDING PROTEIN"/>
    <property type="match status" value="1"/>
</dbReference>
<keyword evidence="13" id="KW-0278">Fertilization</keyword>
<dbReference type="Pfam" id="PF23344">
    <property type="entry name" value="ZP-N"/>
    <property type="match status" value="1"/>
</dbReference>
<feature type="domain" description="ZP" evidence="22">
    <location>
        <begin position="116"/>
        <end position="380"/>
    </location>
</feature>
<dbReference type="SMART" id="SM00018">
    <property type="entry name" value="PD"/>
    <property type="match status" value="1"/>
</dbReference>
<dbReference type="GO" id="GO:0060468">
    <property type="term" value="P:prevention of polyspermy"/>
    <property type="evidence" value="ECO:0007669"/>
    <property type="project" value="TreeGrafter"/>
</dbReference>
<evidence type="ECO:0000259" key="22">
    <source>
        <dbReference type="PROSITE" id="PS51034"/>
    </source>
</evidence>
<evidence type="ECO:0000256" key="3">
    <source>
        <dbReference type="ARBA" id="ARBA00022475"/>
    </source>
</evidence>
<dbReference type="CDD" id="cd00111">
    <property type="entry name" value="Trefoil"/>
    <property type="match status" value="1"/>
</dbReference>
<dbReference type="Ensembl" id="ENSONIT00000067669.1">
    <property type="protein sequence ID" value="ENSONIP00000040535.1"/>
    <property type="gene ID" value="ENSONIG00000014876.2"/>
</dbReference>
<dbReference type="AlphaFoldDB" id="A0A669C135"/>
<keyword evidence="9" id="KW-0472">Membrane</keyword>
<keyword evidence="6" id="KW-0165">Cleavage on pair of basic residues</keyword>
<evidence type="ECO:0000256" key="7">
    <source>
        <dbReference type="ARBA" id="ARBA00022692"/>
    </source>
</evidence>
<keyword evidence="25" id="KW-1185">Reference proteome</keyword>
<dbReference type="InterPro" id="IPR055355">
    <property type="entry name" value="ZP-C"/>
</dbReference>
<dbReference type="Pfam" id="PF00088">
    <property type="entry name" value="Trefoil"/>
    <property type="match status" value="1"/>
</dbReference>
<feature type="domain" description="P-type" evidence="23">
    <location>
        <begin position="73"/>
        <end position="111"/>
    </location>
</feature>
<dbReference type="PANTHER" id="PTHR23343:SF31">
    <property type="entry name" value="ZONA PELLUCIDA SPERM-BINDING PROTEIN 4"/>
    <property type="match status" value="1"/>
</dbReference>
<keyword evidence="12" id="KW-0325">Glycoprotein</keyword>
<evidence type="ECO:0000256" key="20">
    <source>
        <dbReference type="SAM" id="MobiDB-lite"/>
    </source>
</evidence>
<keyword evidence="5" id="KW-0272">Extracellular matrix</keyword>
<reference evidence="24" key="2">
    <citation type="submission" date="2025-08" db="UniProtKB">
        <authorList>
            <consortium name="Ensembl"/>
        </authorList>
    </citation>
    <scope>IDENTIFICATION</scope>
</reference>
<feature type="region of interest" description="Disordered" evidence="20">
    <location>
        <begin position="25"/>
        <end position="69"/>
    </location>
</feature>